<dbReference type="PANTHER" id="PTHR43367">
    <property type="match status" value="1"/>
</dbReference>
<dbReference type="GO" id="GO:0003723">
    <property type="term" value="F:RNA binding"/>
    <property type="evidence" value="ECO:0007669"/>
    <property type="project" value="InterPro"/>
</dbReference>
<dbReference type="PANTHER" id="PTHR43367:SF1">
    <property type="entry name" value="TWO-COMPONENT RESPONSE REGULATOR-LIKE APRR6-RELATED"/>
    <property type="match status" value="1"/>
</dbReference>
<sequence>MKNFRIIFAEDDPVCATFLRRSLQHLGHDVIGETDTGEEVITLCRDRRPDLLLTDIQLRGLNGQQAAEAILDQQILPVILISSHHSETMVERARSNDISAYLVKPIELADLSTTIPIVMQRFQDMQTTKNENARLSQELQNRKLIERAKGILMKRSCLDESVAFNRIRKMARDRRVCLAEIANCIIVSEEALGGV</sequence>
<dbReference type="GO" id="GO:0000160">
    <property type="term" value="P:phosphorelay signal transduction system"/>
    <property type="evidence" value="ECO:0007669"/>
    <property type="project" value="InterPro"/>
</dbReference>
<dbReference type="Pfam" id="PF03861">
    <property type="entry name" value="ANTAR"/>
    <property type="match status" value="1"/>
</dbReference>
<dbReference type="PROSITE" id="PS50921">
    <property type="entry name" value="ANTAR"/>
    <property type="match status" value="1"/>
</dbReference>
<dbReference type="PROSITE" id="PS50110">
    <property type="entry name" value="RESPONSE_REGULATORY"/>
    <property type="match status" value="1"/>
</dbReference>
<feature type="domain" description="ANTAR" evidence="3">
    <location>
        <begin position="125"/>
        <end position="186"/>
    </location>
</feature>
<dbReference type="EMBL" id="PUIB01000011">
    <property type="protein sequence ID" value="PQO38522.1"/>
    <property type="molecule type" value="Genomic_DNA"/>
</dbReference>
<gene>
    <name evidence="4" type="ORF">C5Y98_10750</name>
</gene>
<reference evidence="4 5" key="1">
    <citation type="submission" date="2018-02" db="EMBL/GenBank/DDBJ databases">
        <title>Comparative genomes isolates from brazilian mangrove.</title>
        <authorList>
            <person name="Araujo J.E."/>
            <person name="Taketani R.G."/>
            <person name="Silva M.C.P."/>
            <person name="Loureco M.V."/>
            <person name="Andreote F.D."/>
        </authorList>
    </citation>
    <scope>NUCLEOTIDE SEQUENCE [LARGE SCALE GENOMIC DNA]</scope>
    <source>
        <strain evidence="4 5">NAP PRIS-MGV</strain>
    </source>
</reference>
<name>A0A2S8G247_9BACT</name>
<evidence type="ECO:0000313" key="5">
    <source>
        <dbReference type="Proteomes" id="UP000239388"/>
    </source>
</evidence>
<dbReference type="RefSeq" id="WP_105353976.1">
    <property type="nucleotide sequence ID" value="NZ_PUIB01000011.1"/>
</dbReference>
<keyword evidence="1" id="KW-0597">Phosphoprotein</keyword>
<dbReference type="Pfam" id="PF00072">
    <property type="entry name" value="Response_reg"/>
    <property type="match status" value="1"/>
</dbReference>
<feature type="domain" description="Response regulatory" evidence="2">
    <location>
        <begin position="5"/>
        <end position="119"/>
    </location>
</feature>
<dbReference type="SMART" id="SM00448">
    <property type="entry name" value="REC"/>
    <property type="match status" value="1"/>
</dbReference>
<evidence type="ECO:0000256" key="1">
    <source>
        <dbReference type="PROSITE-ProRule" id="PRU00169"/>
    </source>
</evidence>
<dbReference type="Gene3D" id="3.40.50.2300">
    <property type="match status" value="1"/>
</dbReference>
<proteinExistence type="predicted"/>
<dbReference type="PIRSF" id="PIRSF036382">
    <property type="entry name" value="RR_antiterm"/>
    <property type="match status" value="1"/>
</dbReference>
<accession>A0A2S8G247</accession>
<evidence type="ECO:0000259" key="2">
    <source>
        <dbReference type="PROSITE" id="PS50110"/>
    </source>
</evidence>
<comment type="caution">
    <text evidence="4">The sequence shown here is derived from an EMBL/GenBank/DDBJ whole genome shotgun (WGS) entry which is preliminary data.</text>
</comment>
<dbReference type="SUPFAM" id="SSF52172">
    <property type="entry name" value="CheY-like"/>
    <property type="match status" value="1"/>
</dbReference>
<dbReference type="InterPro" id="IPR011006">
    <property type="entry name" value="CheY-like_superfamily"/>
</dbReference>
<dbReference type="Proteomes" id="UP000239388">
    <property type="component" value="Unassembled WGS sequence"/>
</dbReference>
<dbReference type="AlphaFoldDB" id="A0A2S8G247"/>
<dbReference type="InterPro" id="IPR005561">
    <property type="entry name" value="ANTAR"/>
</dbReference>
<protein>
    <submittedName>
        <fullName evidence="4">Response regulator</fullName>
    </submittedName>
</protein>
<organism evidence="4 5">
    <name type="scientific">Blastopirellula marina</name>
    <dbReference type="NCBI Taxonomy" id="124"/>
    <lineage>
        <taxon>Bacteria</taxon>
        <taxon>Pseudomonadati</taxon>
        <taxon>Planctomycetota</taxon>
        <taxon>Planctomycetia</taxon>
        <taxon>Pirellulales</taxon>
        <taxon>Pirellulaceae</taxon>
        <taxon>Blastopirellula</taxon>
    </lineage>
</organism>
<dbReference type="InterPro" id="IPR036388">
    <property type="entry name" value="WH-like_DNA-bd_sf"/>
</dbReference>
<dbReference type="SMART" id="SM01012">
    <property type="entry name" value="ANTAR"/>
    <property type="match status" value="1"/>
</dbReference>
<dbReference type="Gene3D" id="1.10.10.10">
    <property type="entry name" value="Winged helix-like DNA-binding domain superfamily/Winged helix DNA-binding domain"/>
    <property type="match status" value="1"/>
</dbReference>
<dbReference type="InterPro" id="IPR008327">
    <property type="entry name" value="Sig_transdc_resp-reg_antiterm"/>
</dbReference>
<evidence type="ECO:0000313" key="4">
    <source>
        <dbReference type="EMBL" id="PQO38522.1"/>
    </source>
</evidence>
<dbReference type="InterPro" id="IPR001789">
    <property type="entry name" value="Sig_transdc_resp-reg_receiver"/>
</dbReference>
<evidence type="ECO:0000259" key="3">
    <source>
        <dbReference type="PROSITE" id="PS50921"/>
    </source>
</evidence>
<dbReference type="OrthoDB" id="9779069at2"/>
<feature type="modified residue" description="4-aspartylphosphate" evidence="1">
    <location>
        <position position="55"/>
    </location>
</feature>